<feature type="coiled-coil region" evidence="1">
    <location>
        <begin position="30"/>
        <end position="71"/>
    </location>
</feature>
<feature type="compositionally biased region" description="Basic and acidic residues" evidence="2">
    <location>
        <begin position="178"/>
        <end position="191"/>
    </location>
</feature>
<proteinExistence type="predicted"/>
<sequence length="285" mass="30845">MTSPGMILKWSSKPKDHNTIRVRENQRRHRARRKAYIEDLERQLDEARAQLSDALAANAELQSEMVDLRTLCATRRPFLCAGCQGLGRTLEMDSEESEDSEPHTAEYKLGSTSSTGGSEDIPGPEERFSTPVSKSSPSESASSPVVPGPPPSPRAPKSTRSSQSPGGGPSPKNSSSSHESHLPFNRDRVAGGERERLSLPLADENASTDIFFEAAFRFPQQAPGESTIPCIVADAIISDQSCNRLDLRALSDRLGPGFRGATVPEEGCRIVSTSVFSVLDTINPL</sequence>
<dbReference type="SUPFAM" id="SSF57959">
    <property type="entry name" value="Leucine zipper domain"/>
    <property type="match status" value="1"/>
</dbReference>
<evidence type="ECO:0000256" key="2">
    <source>
        <dbReference type="SAM" id="MobiDB-lite"/>
    </source>
</evidence>
<keyword evidence="1" id="KW-0175">Coiled coil</keyword>
<dbReference type="CDD" id="cd14688">
    <property type="entry name" value="bZIP_YAP"/>
    <property type="match status" value="1"/>
</dbReference>
<organism evidence="3 4">
    <name type="scientific">Sodiomyces alkalinus (strain CBS 110278 / VKM F-3762 / F11)</name>
    <name type="common">Alkaliphilic filamentous fungus</name>
    <dbReference type="NCBI Taxonomy" id="1314773"/>
    <lineage>
        <taxon>Eukaryota</taxon>
        <taxon>Fungi</taxon>
        <taxon>Dikarya</taxon>
        <taxon>Ascomycota</taxon>
        <taxon>Pezizomycotina</taxon>
        <taxon>Sordariomycetes</taxon>
        <taxon>Hypocreomycetidae</taxon>
        <taxon>Glomerellales</taxon>
        <taxon>Plectosphaerellaceae</taxon>
        <taxon>Sodiomyces</taxon>
    </lineage>
</organism>
<evidence type="ECO:0000313" key="3">
    <source>
        <dbReference type="EMBL" id="ROT41983.1"/>
    </source>
</evidence>
<feature type="compositionally biased region" description="Low complexity" evidence="2">
    <location>
        <begin position="155"/>
        <end position="177"/>
    </location>
</feature>
<dbReference type="AlphaFoldDB" id="A0A3N2Q5D5"/>
<gene>
    <name evidence="3" type="ORF">SODALDRAFT_4728</name>
</gene>
<dbReference type="GO" id="GO:0003700">
    <property type="term" value="F:DNA-binding transcription factor activity"/>
    <property type="evidence" value="ECO:0007669"/>
    <property type="project" value="InterPro"/>
</dbReference>
<dbReference type="PANTHER" id="PTHR42070:SF1">
    <property type="entry name" value="FILAMENT ASSOCIATED PROTEIN, PUTATIVE (AFU_ORTHOLOGUE AFUA_8G06630)-RELATED"/>
    <property type="match status" value="1"/>
</dbReference>
<accession>A0A3N2Q5D5</accession>
<evidence type="ECO:0000313" key="4">
    <source>
        <dbReference type="Proteomes" id="UP000272025"/>
    </source>
</evidence>
<evidence type="ECO:0000256" key="1">
    <source>
        <dbReference type="SAM" id="Coils"/>
    </source>
</evidence>
<name>A0A3N2Q5D5_SODAK</name>
<dbReference type="OrthoDB" id="4505928at2759"/>
<dbReference type="Proteomes" id="UP000272025">
    <property type="component" value="Unassembled WGS sequence"/>
</dbReference>
<dbReference type="Gene3D" id="1.20.5.170">
    <property type="match status" value="1"/>
</dbReference>
<dbReference type="PANTHER" id="PTHR42070">
    <property type="entry name" value="FILAMENT ASSOCIATED PROTEIN, PUTATIVE (AFU_ORTHOLOGUE AFUA_8G06630)-RELATED"/>
    <property type="match status" value="1"/>
</dbReference>
<reference evidence="3 4" key="1">
    <citation type="journal article" date="2018" name="Mol. Ecol.">
        <title>The obligate alkalophilic soda-lake fungus Sodiomyces alkalinus has shifted to a protein diet.</title>
        <authorList>
            <person name="Grum-Grzhimaylo A.A."/>
            <person name="Falkoski D.L."/>
            <person name="van den Heuvel J."/>
            <person name="Valero-Jimenez C.A."/>
            <person name="Min B."/>
            <person name="Choi I.G."/>
            <person name="Lipzen A."/>
            <person name="Daum C.G."/>
            <person name="Aanen D.K."/>
            <person name="Tsang A."/>
            <person name="Henrissat B."/>
            <person name="Bilanenko E.N."/>
            <person name="de Vries R.P."/>
            <person name="van Kan J.A.L."/>
            <person name="Grigoriev I.V."/>
            <person name="Debets A.J.M."/>
        </authorList>
    </citation>
    <scope>NUCLEOTIDE SEQUENCE [LARGE SCALE GENOMIC DNA]</scope>
    <source>
        <strain evidence="3 4">F11</strain>
    </source>
</reference>
<dbReference type="GeneID" id="39583877"/>
<feature type="compositionally biased region" description="Low complexity" evidence="2">
    <location>
        <begin position="129"/>
        <end position="145"/>
    </location>
</feature>
<dbReference type="RefSeq" id="XP_028469789.1">
    <property type="nucleotide sequence ID" value="XM_028615400.1"/>
</dbReference>
<dbReference type="EMBL" id="ML119051">
    <property type="protein sequence ID" value="ROT41983.1"/>
    <property type="molecule type" value="Genomic_DNA"/>
</dbReference>
<protein>
    <recommendedName>
        <fullName evidence="5">BZIP domain-containing protein</fullName>
    </recommendedName>
</protein>
<dbReference type="InterPro" id="IPR046347">
    <property type="entry name" value="bZIP_sf"/>
</dbReference>
<feature type="region of interest" description="Disordered" evidence="2">
    <location>
        <begin position="91"/>
        <end position="191"/>
    </location>
</feature>
<keyword evidence="4" id="KW-1185">Reference proteome</keyword>
<dbReference type="STRING" id="1314773.A0A3N2Q5D5"/>
<evidence type="ECO:0008006" key="5">
    <source>
        <dbReference type="Google" id="ProtNLM"/>
    </source>
</evidence>